<keyword evidence="1" id="KW-0732">Signal</keyword>
<sequence length="124" mass="13644">VFRLAVTDSTQAKAFAPAIWETGVRHLIVVQRGEAWGDGNYETIKKEFEALGGEISARIRYDAEKTEFAAEAAILNDEVVRLNNQYGADTVGIAAWSLPEFPALYSACKEYPNLVDALWFGSDG</sequence>
<reference evidence="3" key="1">
    <citation type="journal article" date="2014" name="Front. Microbiol.">
        <title>High frequency of phylogenetically diverse reductive dehalogenase-homologous genes in deep subseafloor sedimentary metagenomes.</title>
        <authorList>
            <person name="Kawai M."/>
            <person name="Futagami T."/>
            <person name="Toyoda A."/>
            <person name="Takaki Y."/>
            <person name="Nishi S."/>
            <person name="Hori S."/>
            <person name="Arai W."/>
            <person name="Tsubouchi T."/>
            <person name="Morono Y."/>
            <person name="Uchiyama I."/>
            <person name="Ito T."/>
            <person name="Fujiyama A."/>
            <person name="Inagaki F."/>
            <person name="Takami H."/>
        </authorList>
    </citation>
    <scope>NUCLEOTIDE SEQUENCE</scope>
    <source>
        <strain evidence="3">Expedition CK06-06</strain>
    </source>
</reference>
<protein>
    <recommendedName>
        <fullName evidence="2">Leucine-binding protein domain-containing protein</fullName>
    </recommendedName>
</protein>
<proteinExistence type="predicted"/>
<feature type="non-terminal residue" evidence="3">
    <location>
        <position position="124"/>
    </location>
</feature>
<dbReference type="InterPro" id="IPR028081">
    <property type="entry name" value="Leu-bd"/>
</dbReference>
<evidence type="ECO:0000256" key="1">
    <source>
        <dbReference type="ARBA" id="ARBA00022729"/>
    </source>
</evidence>
<feature type="domain" description="Leucine-binding protein" evidence="2">
    <location>
        <begin position="1"/>
        <end position="96"/>
    </location>
</feature>
<gene>
    <name evidence="3" type="ORF">S03H2_26155</name>
</gene>
<dbReference type="Pfam" id="PF13458">
    <property type="entry name" value="Peripla_BP_6"/>
    <property type="match status" value="1"/>
</dbReference>
<feature type="non-terminal residue" evidence="3">
    <location>
        <position position="1"/>
    </location>
</feature>
<dbReference type="InterPro" id="IPR028082">
    <property type="entry name" value="Peripla_BP_I"/>
</dbReference>
<dbReference type="EMBL" id="BARU01015051">
    <property type="protein sequence ID" value="GAH39712.1"/>
    <property type="molecule type" value="Genomic_DNA"/>
</dbReference>
<name>X1F446_9ZZZZ</name>
<evidence type="ECO:0000259" key="2">
    <source>
        <dbReference type="Pfam" id="PF13458"/>
    </source>
</evidence>
<organism evidence="3">
    <name type="scientific">marine sediment metagenome</name>
    <dbReference type="NCBI Taxonomy" id="412755"/>
    <lineage>
        <taxon>unclassified sequences</taxon>
        <taxon>metagenomes</taxon>
        <taxon>ecological metagenomes</taxon>
    </lineage>
</organism>
<dbReference type="Gene3D" id="3.40.50.2300">
    <property type="match status" value="1"/>
</dbReference>
<dbReference type="AlphaFoldDB" id="X1F446"/>
<dbReference type="SUPFAM" id="SSF53822">
    <property type="entry name" value="Periplasmic binding protein-like I"/>
    <property type="match status" value="1"/>
</dbReference>
<evidence type="ECO:0000313" key="3">
    <source>
        <dbReference type="EMBL" id="GAH39712.1"/>
    </source>
</evidence>
<accession>X1F446</accession>
<comment type="caution">
    <text evidence="3">The sequence shown here is derived from an EMBL/GenBank/DDBJ whole genome shotgun (WGS) entry which is preliminary data.</text>
</comment>